<evidence type="ECO:0000256" key="1">
    <source>
        <dbReference type="SAM" id="SignalP"/>
    </source>
</evidence>
<evidence type="ECO:0000313" key="3">
    <source>
        <dbReference type="EMBL" id="MEX4006395.1"/>
    </source>
</evidence>
<dbReference type="SUPFAM" id="SSF50952">
    <property type="entry name" value="Soluble quinoprotein glucose dehydrogenase"/>
    <property type="match status" value="1"/>
</dbReference>
<reference evidence="3 4" key="1">
    <citation type="submission" date="2024-01" db="EMBL/GenBank/DDBJ databases">
        <title>New evidence supports the origin of RcGTA from prophage.</title>
        <authorList>
            <person name="Xu Y."/>
            <person name="Liu B."/>
            <person name="Chen F."/>
        </authorList>
    </citation>
    <scope>NUCLEOTIDE SEQUENCE [LARGE SCALE GENOMIC DNA]</scope>
    <source>
        <strain evidence="3 4">CBW1107-2</strain>
    </source>
</reference>
<feature type="chain" id="PRO_5045415464" evidence="1">
    <location>
        <begin position="25"/>
        <end position="383"/>
    </location>
</feature>
<dbReference type="Proteomes" id="UP001559025">
    <property type="component" value="Unassembled WGS sequence"/>
</dbReference>
<organism evidence="3 4">
    <name type="scientific">Neoaquamicrobium sediminum</name>
    <dbReference type="NCBI Taxonomy" id="1849104"/>
    <lineage>
        <taxon>Bacteria</taxon>
        <taxon>Pseudomonadati</taxon>
        <taxon>Pseudomonadota</taxon>
        <taxon>Alphaproteobacteria</taxon>
        <taxon>Hyphomicrobiales</taxon>
        <taxon>Phyllobacteriaceae</taxon>
        <taxon>Neoaquamicrobium</taxon>
    </lineage>
</organism>
<dbReference type="EMBL" id="JAZHFV010000001">
    <property type="protein sequence ID" value="MEX4006395.1"/>
    <property type="molecule type" value="Genomic_DNA"/>
</dbReference>
<accession>A0ABV3WPA7</accession>
<dbReference type="EC" id="1.1.5.-" evidence="3"/>
<keyword evidence="4" id="KW-1185">Reference proteome</keyword>
<feature type="signal peptide" evidence="1">
    <location>
        <begin position="1"/>
        <end position="24"/>
    </location>
</feature>
<dbReference type="GO" id="GO:0016491">
    <property type="term" value="F:oxidoreductase activity"/>
    <property type="evidence" value="ECO:0007669"/>
    <property type="project" value="UniProtKB-KW"/>
</dbReference>
<dbReference type="RefSeq" id="WP_368801720.1">
    <property type="nucleotide sequence ID" value="NZ_JAZHFV010000001.1"/>
</dbReference>
<feature type="domain" description="Glucose/Sorbosone dehydrogenase" evidence="2">
    <location>
        <begin position="45"/>
        <end position="378"/>
    </location>
</feature>
<sequence length="383" mass="40732">MHRYLFHTLVASLTVAGVSSQAYAVEETFETETGAIQVSTIASGLSHPWAIAFLPGDGGMLVTERPGNLRRIGSDGSVSEPVEGVPEVDARGQGGLLDVALDPQFQENRLVYLSFAEAGEGGNGTAVARGRLNEDLSALEGVEIIFSQQPKVQSRAHFGSRLVFDGEGHLYVTLGERSQAQFRGQAQDLDSHLGKIVRINPDGSVPDDNPFVGQDDALPEIWAYGVRNVQAAALHPETGVLWEIEHGPRGGDELNIIEPGANYGWPLVTLGVEYSGGTIGEGLETAEGMVDAIYTWTPVIAPSGMMFYGGDAFGEWQGDLFVGGLASTALVRLELDGASVTHEERLLEPLGLRIRDVAEGPDGAIYVATDEQNGGILRIAPAD</sequence>
<comment type="caution">
    <text evidence="3">The sequence shown here is derived from an EMBL/GenBank/DDBJ whole genome shotgun (WGS) entry which is preliminary data.</text>
</comment>
<dbReference type="PANTHER" id="PTHR19328:SF75">
    <property type="entry name" value="ALDOSE SUGAR DEHYDROGENASE YLII"/>
    <property type="match status" value="1"/>
</dbReference>
<dbReference type="InterPro" id="IPR011042">
    <property type="entry name" value="6-blade_b-propeller_TolB-like"/>
</dbReference>
<dbReference type="InterPro" id="IPR012938">
    <property type="entry name" value="Glc/Sorbosone_DH"/>
</dbReference>
<dbReference type="InterPro" id="IPR011041">
    <property type="entry name" value="Quinoprot_gluc/sorb_DH_b-prop"/>
</dbReference>
<keyword evidence="3" id="KW-0560">Oxidoreductase</keyword>
<dbReference type="PANTHER" id="PTHR19328">
    <property type="entry name" value="HEDGEHOG-INTERACTING PROTEIN"/>
    <property type="match status" value="1"/>
</dbReference>
<proteinExistence type="predicted"/>
<protein>
    <submittedName>
        <fullName evidence="3">PQQ-dependent sugar dehydrogenase</fullName>
        <ecNumber evidence="3">1.1.5.-</ecNumber>
    </submittedName>
</protein>
<dbReference type="Pfam" id="PF07995">
    <property type="entry name" value="GSDH"/>
    <property type="match status" value="1"/>
</dbReference>
<evidence type="ECO:0000259" key="2">
    <source>
        <dbReference type="Pfam" id="PF07995"/>
    </source>
</evidence>
<evidence type="ECO:0000313" key="4">
    <source>
        <dbReference type="Proteomes" id="UP001559025"/>
    </source>
</evidence>
<gene>
    <name evidence="3" type="ORF">V1479_03710</name>
</gene>
<keyword evidence="1" id="KW-0732">Signal</keyword>
<name>A0ABV3WPA7_9HYPH</name>
<dbReference type="Gene3D" id="2.120.10.30">
    <property type="entry name" value="TolB, C-terminal domain"/>
    <property type="match status" value="1"/>
</dbReference>